<organism evidence="4 5">
    <name type="scientific">Helianthus annuus</name>
    <name type="common">Common sunflower</name>
    <dbReference type="NCBI Taxonomy" id="4232"/>
    <lineage>
        <taxon>Eukaryota</taxon>
        <taxon>Viridiplantae</taxon>
        <taxon>Streptophyta</taxon>
        <taxon>Embryophyta</taxon>
        <taxon>Tracheophyta</taxon>
        <taxon>Spermatophyta</taxon>
        <taxon>Magnoliopsida</taxon>
        <taxon>eudicotyledons</taxon>
        <taxon>Gunneridae</taxon>
        <taxon>Pentapetalae</taxon>
        <taxon>asterids</taxon>
        <taxon>campanulids</taxon>
        <taxon>Asterales</taxon>
        <taxon>Asteraceae</taxon>
        <taxon>Asteroideae</taxon>
        <taxon>Heliantheae alliance</taxon>
        <taxon>Heliantheae</taxon>
        <taxon>Helianthus</taxon>
    </lineage>
</organism>
<dbReference type="Proteomes" id="UP000215914">
    <property type="component" value="Chromosome 9"/>
</dbReference>
<protein>
    <recommendedName>
        <fullName evidence="6">Transmembrane protein</fullName>
    </recommendedName>
</protein>
<dbReference type="OrthoDB" id="10414906at2759"/>
<dbReference type="InParanoid" id="A0A251TZX2"/>
<reference evidence="3 5" key="1">
    <citation type="journal article" date="2017" name="Nature">
        <title>The sunflower genome provides insights into oil metabolism, flowering and Asterid evolution.</title>
        <authorList>
            <person name="Badouin H."/>
            <person name="Gouzy J."/>
            <person name="Grassa C.J."/>
            <person name="Murat F."/>
            <person name="Staton S.E."/>
            <person name="Cottret L."/>
            <person name="Lelandais-Briere C."/>
            <person name="Owens G.L."/>
            <person name="Carrere S."/>
            <person name="Mayjonade B."/>
            <person name="Legrand L."/>
            <person name="Gill N."/>
            <person name="Kane N.C."/>
            <person name="Bowers J.E."/>
            <person name="Hubner S."/>
            <person name="Bellec A."/>
            <person name="Berard A."/>
            <person name="Berges H."/>
            <person name="Blanchet N."/>
            <person name="Boniface M.C."/>
            <person name="Brunel D."/>
            <person name="Catrice O."/>
            <person name="Chaidir N."/>
            <person name="Claudel C."/>
            <person name="Donnadieu C."/>
            <person name="Faraut T."/>
            <person name="Fievet G."/>
            <person name="Helmstetter N."/>
            <person name="King M."/>
            <person name="Knapp S.J."/>
            <person name="Lai Z."/>
            <person name="Le Paslier M.C."/>
            <person name="Lippi Y."/>
            <person name="Lorenzon L."/>
            <person name="Mandel J.R."/>
            <person name="Marage G."/>
            <person name="Marchand G."/>
            <person name="Marquand E."/>
            <person name="Bret-Mestries E."/>
            <person name="Morien E."/>
            <person name="Nambeesan S."/>
            <person name="Nguyen T."/>
            <person name="Pegot-Espagnet P."/>
            <person name="Pouilly N."/>
            <person name="Raftis F."/>
            <person name="Sallet E."/>
            <person name="Schiex T."/>
            <person name="Thomas J."/>
            <person name="Vandecasteele C."/>
            <person name="Vares D."/>
            <person name="Vear F."/>
            <person name="Vautrin S."/>
            <person name="Crespi M."/>
            <person name="Mangin B."/>
            <person name="Burke J.M."/>
            <person name="Salse J."/>
            <person name="Munos S."/>
            <person name="Vincourt P."/>
            <person name="Rieseberg L.H."/>
            <person name="Langlade N.B."/>
        </authorList>
    </citation>
    <scope>NUCLEOTIDE SEQUENCE [LARGE SCALE GENOMIC DNA]</scope>
    <source>
        <strain evidence="5">cv. SF193</strain>
        <tissue evidence="3">Leaves</tissue>
    </source>
</reference>
<gene>
    <name evidence="4" type="ORF">HannXRQ_Chr09g0274141</name>
    <name evidence="3" type="ORF">HanXRQr2_Chr09g0413641</name>
</gene>
<reference evidence="3" key="3">
    <citation type="submission" date="2020-06" db="EMBL/GenBank/DDBJ databases">
        <title>Helianthus annuus Genome sequencing and assembly Release 2.</title>
        <authorList>
            <person name="Gouzy J."/>
            <person name="Langlade N."/>
            <person name="Munos S."/>
        </authorList>
    </citation>
    <scope>NUCLEOTIDE SEQUENCE</scope>
    <source>
        <tissue evidence="3">Leaves</tissue>
    </source>
</reference>
<evidence type="ECO:0000256" key="2">
    <source>
        <dbReference type="SAM" id="SignalP"/>
    </source>
</evidence>
<dbReference type="OMA" id="FICTRIV"/>
<evidence type="ECO:0000313" key="5">
    <source>
        <dbReference type="Proteomes" id="UP000215914"/>
    </source>
</evidence>
<sequence>MRSNMVVYLFFIFICTRIVLSSAGSNNPTLQQEVHGVEEALTGLNSNINEPDGSKYTLKEGEKGGRGGAHAGGGDADVDRSRHVPRNIVPSKRIVSFSVTFGSFFLLLFAV</sequence>
<evidence type="ECO:0008006" key="6">
    <source>
        <dbReference type="Google" id="ProtNLM"/>
    </source>
</evidence>
<dbReference type="EMBL" id="CM007898">
    <property type="protein sequence ID" value="OTG16688.1"/>
    <property type="molecule type" value="Genomic_DNA"/>
</dbReference>
<proteinExistence type="predicted"/>
<feature type="region of interest" description="Disordered" evidence="1">
    <location>
        <begin position="44"/>
        <end position="83"/>
    </location>
</feature>
<name>A0A251TZX2_HELAN</name>
<dbReference type="AlphaFoldDB" id="A0A251TZX2"/>
<keyword evidence="5" id="KW-1185">Reference proteome</keyword>
<reference evidence="4" key="2">
    <citation type="submission" date="2017-02" db="EMBL/GenBank/DDBJ databases">
        <title>Sunflower complete genome.</title>
        <authorList>
            <person name="Langlade N."/>
            <person name="Munos S."/>
        </authorList>
    </citation>
    <scope>NUCLEOTIDE SEQUENCE [LARGE SCALE GENOMIC DNA]</scope>
    <source>
        <tissue evidence="4">Leaves</tissue>
    </source>
</reference>
<evidence type="ECO:0000256" key="1">
    <source>
        <dbReference type="SAM" id="MobiDB-lite"/>
    </source>
</evidence>
<evidence type="ECO:0000313" key="4">
    <source>
        <dbReference type="EMBL" id="OTG16688.1"/>
    </source>
</evidence>
<feature type="signal peptide" evidence="2">
    <location>
        <begin position="1"/>
        <end position="21"/>
    </location>
</feature>
<dbReference type="Gramene" id="mRNA:HanXRQr2_Chr09g0413641">
    <property type="protein sequence ID" value="mRNA:HanXRQr2_Chr09g0413641"/>
    <property type="gene ID" value="HanXRQr2_Chr09g0413641"/>
</dbReference>
<feature type="chain" id="PRO_5013010233" description="Transmembrane protein" evidence="2">
    <location>
        <begin position="22"/>
        <end position="111"/>
    </location>
</feature>
<dbReference type="EMBL" id="MNCJ02000324">
    <property type="protein sequence ID" value="KAF5793102.1"/>
    <property type="molecule type" value="Genomic_DNA"/>
</dbReference>
<evidence type="ECO:0000313" key="3">
    <source>
        <dbReference type="EMBL" id="KAF5793102.1"/>
    </source>
</evidence>
<feature type="compositionally biased region" description="Gly residues" evidence="1">
    <location>
        <begin position="66"/>
        <end position="75"/>
    </location>
</feature>
<accession>A0A251TZX2</accession>
<keyword evidence="2" id="KW-0732">Signal</keyword>